<feature type="compositionally biased region" description="Basic and acidic residues" evidence="1">
    <location>
        <begin position="171"/>
        <end position="181"/>
    </location>
</feature>
<feature type="region of interest" description="Disordered" evidence="1">
    <location>
        <begin position="267"/>
        <end position="292"/>
    </location>
</feature>
<feature type="compositionally biased region" description="Pro residues" evidence="1">
    <location>
        <begin position="1"/>
        <end position="20"/>
    </location>
</feature>
<dbReference type="PANTHER" id="PTHR13173:SF10">
    <property type="entry name" value="WW DOMAIN-BINDING PROTEIN 4"/>
    <property type="match status" value="1"/>
</dbReference>
<protein>
    <submittedName>
        <fullName evidence="3">Uncharacterized protein LOC103523794</fullName>
    </submittedName>
</protein>
<dbReference type="RefSeq" id="XP_008487034.1">
    <property type="nucleotide sequence ID" value="XM_008488812.3"/>
</dbReference>
<dbReference type="GO" id="GO:0000398">
    <property type="term" value="P:mRNA splicing, via spliceosome"/>
    <property type="evidence" value="ECO:0007669"/>
    <property type="project" value="InterPro"/>
</dbReference>
<dbReference type="PANTHER" id="PTHR13173">
    <property type="entry name" value="WW DOMAIN BINDING PROTEIN 4"/>
    <property type="match status" value="1"/>
</dbReference>
<organism evidence="2 3">
    <name type="scientific">Diaphorina citri</name>
    <name type="common">Asian citrus psyllid</name>
    <dbReference type="NCBI Taxonomy" id="121845"/>
    <lineage>
        <taxon>Eukaryota</taxon>
        <taxon>Metazoa</taxon>
        <taxon>Ecdysozoa</taxon>
        <taxon>Arthropoda</taxon>
        <taxon>Hexapoda</taxon>
        <taxon>Insecta</taxon>
        <taxon>Pterygota</taxon>
        <taxon>Neoptera</taxon>
        <taxon>Paraneoptera</taxon>
        <taxon>Hemiptera</taxon>
        <taxon>Sternorrhyncha</taxon>
        <taxon>Psylloidea</taxon>
        <taxon>Psyllidae</taxon>
        <taxon>Diaphorininae</taxon>
        <taxon>Diaphorina</taxon>
    </lineage>
</organism>
<keyword evidence="2" id="KW-1185">Reference proteome</keyword>
<feature type="compositionally biased region" description="Low complexity" evidence="1">
    <location>
        <begin position="37"/>
        <end position="46"/>
    </location>
</feature>
<dbReference type="OMA" id="TYSEPIG"/>
<dbReference type="AlphaFoldDB" id="A0A1S3DTY9"/>
<feature type="compositionally biased region" description="Pro residues" evidence="1">
    <location>
        <begin position="152"/>
        <end position="168"/>
    </location>
</feature>
<dbReference type="PaxDb" id="121845-A0A1S3DTY9"/>
<dbReference type="InterPro" id="IPR040023">
    <property type="entry name" value="WBP4"/>
</dbReference>
<feature type="region of interest" description="Disordered" evidence="1">
    <location>
        <begin position="124"/>
        <end position="212"/>
    </location>
</feature>
<name>A0A1S3DTY9_DIACI</name>
<gene>
    <name evidence="3" type="primary">LOC103523794</name>
</gene>
<dbReference type="GeneID" id="103523794"/>
<feature type="compositionally biased region" description="Basic and acidic residues" evidence="1">
    <location>
        <begin position="98"/>
        <end position="109"/>
    </location>
</feature>
<dbReference type="GO" id="GO:0003723">
    <property type="term" value="F:RNA binding"/>
    <property type="evidence" value="ECO:0007669"/>
    <property type="project" value="TreeGrafter"/>
</dbReference>
<proteinExistence type="predicted"/>
<feature type="region of interest" description="Disordered" evidence="1">
    <location>
        <begin position="1"/>
        <end position="109"/>
    </location>
</feature>
<dbReference type="KEGG" id="dci:103523794"/>
<dbReference type="Proteomes" id="UP000079169">
    <property type="component" value="Unplaced"/>
</dbReference>
<accession>A0A1S3DTY9</accession>
<dbReference type="STRING" id="121845.A0A1S3DTY9"/>
<feature type="compositionally biased region" description="Low complexity" evidence="1">
    <location>
        <begin position="185"/>
        <end position="194"/>
    </location>
</feature>
<evidence type="ECO:0000256" key="1">
    <source>
        <dbReference type="SAM" id="MobiDB-lite"/>
    </source>
</evidence>
<feature type="compositionally biased region" description="Basic and acidic residues" evidence="1">
    <location>
        <begin position="23"/>
        <end position="33"/>
    </location>
</feature>
<evidence type="ECO:0000313" key="2">
    <source>
        <dbReference type="Proteomes" id="UP000079169"/>
    </source>
</evidence>
<sequence length="292" mass="32656">LPNVPLPQSPYDVPLPPPSKHVPGPEEVLRDRLCGPSSSKSSRSSKPTYSEPIGPQMRAPGGALGQWETSIQFHESGKKHKENVSKRLSEISKQSVIDQKKRDQDNADFKKMEEEALKAYMKDIDRGGDYSSQQIKDKYDIPLPSKSDLPNVPLPQSPYDVPLPPPSKHVPGPEEVLRDRLCGPSSSKSSRSSKPTYSEPIGPQMRAPGGALGQWETVEEEKLPELDLPQRDYVELQVPTLHSDYPEFKVKEKTVQSLKDKDSFVKKEEDGAPAFKKRKVNRGNARQRLDTD</sequence>
<dbReference type="GO" id="GO:0071011">
    <property type="term" value="C:precatalytic spliceosome"/>
    <property type="evidence" value="ECO:0007669"/>
    <property type="project" value="TreeGrafter"/>
</dbReference>
<reference evidence="3" key="1">
    <citation type="submission" date="2025-08" db="UniProtKB">
        <authorList>
            <consortium name="RefSeq"/>
        </authorList>
    </citation>
    <scope>IDENTIFICATION</scope>
</reference>
<evidence type="ECO:0000313" key="3">
    <source>
        <dbReference type="RefSeq" id="XP_008487034.1"/>
    </source>
</evidence>
<feature type="non-terminal residue" evidence="3">
    <location>
        <position position="1"/>
    </location>
</feature>